<feature type="domain" description="Hemerythrin-like" evidence="1">
    <location>
        <begin position="2"/>
        <end position="135"/>
    </location>
</feature>
<protein>
    <recommendedName>
        <fullName evidence="1">Hemerythrin-like domain-containing protein</fullName>
    </recommendedName>
</protein>
<keyword evidence="3" id="KW-1185">Reference proteome</keyword>
<organism evidence="2 3">
    <name type="scientific">Vibrio proteolyticus NBRC 13287</name>
    <dbReference type="NCBI Taxonomy" id="1219065"/>
    <lineage>
        <taxon>Bacteria</taxon>
        <taxon>Pseudomonadati</taxon>
        <taxon>Pseudomonadota</taxon>
        <taxon>Gammaproteobacteria</taxon>
        <taxon>Vibrionales</taxon>
        <taxon>Vibrionaceae</taxon>
        <taxon>Vibrio</taxon>
    </lineage>
</organism>
<dbReference type="RefSeq" id="WP_021705966.1">
    <property type="nucleotide sequence ID" value="NZ_BATJ01000010.1"/>
</dbReference>
<dbReference type="InterPro" id="IPR012312">
    <property type="entry name" value="Hemerythrin-like"/>
</dbReference>
<comment type="caution">
    <text evidence="2">The sequence shown here is derived from an EMBL/GenBank/DDBJ whole genome shotgun (WGS) entry which is preliminary data.</text>
</comment>
<dbReference type="Pfam" id="PF01814">
    <property type="entry name" value="Hemerythrin"/>
    <property type="match status" value="1"/>
</dbReference>
<name>U3A2T5_VIBPR</name>
<reference evidence="2 3" key="1">
    <citation type="submission" date="2013-09" db="EMBL/GenBank/DDBJ databases">
        <title>Whole genome shotgun sequence of Vibrio proteolyticus NBRC 13287.</title>
        <authorList>
            <person name="Isaki S."/>
            <person name="Hosoyama A."/>
            <person name="Numata M."/>
            <person name="Hashimoto M."/>
            <person name="Hosoyama Y."/>
            <person name="Tsuchikane K."/>
            <person name="Noguchi M."/>
            <person name="Hirakata S."/>
            <person name="Ichikawa N."/>
            <person name="Ohji S."/>
            <person name="Yamazoe A."/>
            <person name="Fujita N."/>
        </authorList>
    </citation>
    <scope>NUCLEOTIDE SEQUENCE [LARGE SCALE GENOMIC DNA]</scope>
    <source>
        <strain evidence="2 3">NBRC 13287</strain>
    </source>
</reference>
<dbReference type="eggNOG" id="COG3945">
    <property type="taxonomic scope" value="Bacteria"/>
</dbReference>
<dbReference type="Proteomes" id="UP000016570">
    <property type="component" value="Unassembled WGS sequence"/>
</dbReference>
<dbReference type="Gene3D" id="1.20.120.520">
    <property type="entry name" value="nmb1532 protein domain like"/>
    <property type="match status" value="1"/>
</dbReference>
<dbReference type="PANTHER" id="PTHR39966">
    <property type="entry name" value="BLL2471 PROTEIN-RELATED"/>
    <property type="match status" value="1"/>
</dbReference>
<dbReference type="GO" id="GO:0005886">
    <property type="term" value="C:plasma membrane"/>
    <property type="evidence" value="ECO:0007669"/>
    <property type="project" value="TreeGrafter"/>
</dbReference>
<proteinExistence type="predicted"/>
<dbReference type="EMBL" id="BATJ01000010">
    <property type="protein sequence ID" value="GAD67995.1"/>
    <property type="molecule type" value="Genomic_DNA"/>
</dbReference>
<accession>U3A2T5</accession>
<gene>
    <name evidence="2" type="ORF">VPR01S_10_01910</name>
</gene>
<evidence type="ECO:0000259" key="1">
    <source>
        <dbReference type="Pfam" id="PF01814"/>
    </source>
</evidence>
<evidence type="ECO:0000313" key="3">
    <source>
        <dbReference type="Proteomes" id="UP000016570"/>
    </source>
</evidence>
<sequence length="183" mass="21731">MMIERIRREHGYMMRLLAVLRKKIALLKDEKVVNYNLIREVVDYLANHSEKVHHPKEDILYNYYMEKYGATQDVQNLAEEHVELSHRTHEFLNTIDMILNDAIVPQDLFLNQLEEFVAAQRRHLDMEEQSILPLIANTFSTEDWQLVESQWCVNEDDPVFGNTIAEQYQELALRVRQTDQESV</sequence>
<dbReference type="STRING" id="1219065.VPR01S_10_01910"/>
<dbReference type="AlphaFoldDB" id="U3A2T5"/>
<dbReference type="PANTHER" id="PTHR39966:SF1">
    <property type="entry name" value="HEMERYTHRIN-LIKE DOMAIN-CONTAINING PROTEIN"/>
    <property type="match status" value="1"/>
</dbReference>
<evidence type="ECO:0000313" key="2">
    <source>
        <dbReference type="EMBL" id="GAD67995.1"/>
    </source>
</evidence>